<accession>A0ABW3GIB6</accession>
<evidence type="ECO:0000256" key="2">
    <source>
        <dbReference type="ARBA" id="ARBA00022801"/>
    </source>
</evidence>
<evidence type="ECO:0000256" key="3">
    <source>
        <dbReference type="ARBA" id="ARBA00022806"/>
    </source>
</evidence>
<comment type="caution">
    <text evidence="6">The sequence shown here is derived from an EMBL/GenBank/DDBJ whole genome shotgun (WGS) entry which is preliminary data.</text>
</comment>
<evidence type="ECO:0000256" key="4">
    <source>
        <dbReference type="ARBA" id="ARBA00022840"/>
    </source>
</evidence>
<keyword evidence="4" id="KW-0067">ATP-binding</keyword>
<dbReference type="InterPro" id="IPR055206">
    <property type="entry name" value="DEXQc_SUV3"/>
</dbReference>
<evidence type="ECO:0000313" key="6">
    <source>
        <dbReference type="EMBL" id="MFD0930073.1"/>
    </source>
</evidence>
<dbReference type="Gene3D" id="1.20.272.40">
    <property type="match status" value="1"/>
</dbReference>
<dbReference type="InterPro" id="IPR050699">
    <property type="entry name" value="RNA-DNA_Helicase"/>
</dbReference>
<dbReference type="Gene3D" id="3.40.50.300">
    <property type="entry name" value="P-loop containing nucleotide triphosphate hydrolases"/>
    <property type="match status" value="2"/>
</dbReference>
<keyword evidence="7" id="KW-1185">Reference proteome</keyword>
<dbReference type="Proteomes" id="UP001597106">
    <property type="component" value="Unassembled WGS sequence"/>
</dbReference>
<dbReference type="PANTHER" id="PTHR12131">
    <property type="entry name" value="ATP-DEPENDENT RNA AND DNA HELICASE"/>
    <property type="match status" value="1"/>
</dbReference>
<dbReference type="SUPFAM" id="SSF52540">
    <property type="entry name" value="P-loop containing nucleoside triphosphate hydrolases"/>
    <property type="match status" value="1"/>
</dbReference>
<organism evidence="6 7">
    <name type="scientific">Methylophilus glucosoxydans</name>
    <dbReference type="NCBI Taxonomy" id="752553"/>
    <lineage>
        <taxon>Bacteria</taxon>
        <taxon>Pseudomonadati</taxon>
        <taxon>Pseudomonadota</taxon>
        <taxon>Betaproteobacteria</taxon>
        <taxon>Nitrosomonadales</taxon>
        <taxon>Methylophilaceae</taxon>
        <taxon>Methylophilus</taxon>
    </lineage>
</organism>
<dbReference type="InterPro" id="IPR001650">
    <property type="entry name" value="Helicase_C-like"/>
</dbReference>
<dbReference type="RefSeq" id="WP_379076090.1">
    <property type="nucleotide sequence ID" value="NZ_JBHTJW010000002.1"/>
</dbReference>
<gene>
    <name evidence="6" type="ORF">ACFQ1T_09815</name>
</gene>
<proteinExistence type="predicted"/>
<dbReference type="PROSITE" id="PS51194">
    <property type="entry name" value="HELICASE_CTER"/>
    <property type="match status" value="1"/>
</dbReference>
<dbReference type="Pfam" id="PF12513">
    <property type="entry name" value="SUV3_C"/>
    <property type="match status" value="1"/>
</dbReference>
<keyword evidence="3 6" id="KW-0347">Helicase</keyword>
<dbReference type="EMBL" id="JBHTJW010000002">
    <property type="protein sequence ID" value="MFD0930073.1"/>
    <property type="molecule type" value="Genomic_DNA"/>
</dbReference>
<name>A0ABW3GIB6_9PROT</name>
<sequence>MFSQEFQAYLSRFALARQLDRQHHFYVGPTNSGKTYQALETLRQAESGVYLSPLRLLAMEVRDRLMQAGVPCNLVTGEERVMVPGARHTASTIEMLRPDHAVDVAVIDEIQMLMDPDRGSAWTAALVGVPAKQVFICGANSVTISCTRVLDALNEPYTLTHLQRMTPLLIEEHSICGARYHAAKLRKALQTGDAIIAFSRKDVLTLAARIRQWGLSVATIYGALSPEVRRVESARFASGEAHILVATDAIGMGLNLPIRRVIFANIHKFDGIASRPLNATEMRQIAGRAGRHGLYDTGYVTVLEDDEQWHLQAMLDADDTVPPFALPIAVGDGDIEALSLHIPTWRLAECMEYLHKQYARSPGQHVLQWQVTSLQHQQAMLIDQTAPQLSMRDKYRLMCAPLAIQVPIARDYFLQCVQAVATQQARSLPQMPEWLNGQQAQYLEQAELICQHLSLYSWLSYQYPRIFVDSALIDDARKKLNGFIGRALRVQAGYGKTQREAELGQYF</sequence>
<dbReference type="InterPro" id="IPR027417">
    <property type="entry name" value="P-loop_NTPase"/>
</dbReference>
<dbReference type="Pfam" id="PF22527">
    <property type="entry name" value="DEXQc_Suv3"/>
    <property type="match status" value="1"/>
</dbReference>
<dbReference type="SMART" id="SM00490">
    <property type="entry name" value="HELICc"/>
    <property type="match status" value="1"/>
</dbReference>
<dbReference type="Pfam" id="PF00271">
    <property type="entry name" value="Helicase_C"/>
    <property type="match status" value="1"/>
</dbReference>
<reference evidence="7" key="1">
    <citation type="journal article" date="2019" name="Int. J. Syst. Evol. Microbiol.">
        <title>The Global Catalogue of Microorganisms (GCM) 10K type strain sequencing project: providing services to taxonomists for standard genome sequencing and annotation.</title>
        <authorList>
            <consortium name="The Broad Institute Genomics Platform"/>
            <consortium name="The Broad Institute Genome Sequencing Center for Infectious Disease"/>
            <person name="Wu L."/>
            <person name="Ma J."/>
        </authorList>
    </citation>
    <scope>NUCLEOTIDE SEQUENCE [LARGE SCALE GENOMIC DNA]</scope>
    <source>
        <strain evidence="7">CCUG 59685</strain>
    </source>
</reference>
<evidence type="ECO:0000256" key="1">
    <source>
        <dbReference type="ARBA" id="ARBA00022741"/>
    </source>
</evidence>
<dbReference type="GO" id="GO:0004386">
    <property type="term" value="F:helicase activity"/>
    <property type="evidence" value="ECO:0007669"/>
    <property type="project" value="UniProtKB-KW"/>
</dbReference>
<protein>
    <submittedName>
        <fullName evidence="6">Helicase-related protein</fullName>
    </submittedName>
</protein>
<keyword evidence="2" id="KW-0378">Hydrolase</keyword>
<evidence type="ECO:0000259" key="5">
    <source>
        <dbReference type="PROSITE" id="PS51194"/>
    </source>
</evidence>
<feature type="domain" description="Helicase C-terminal" evidence="5">
    <location>
        <begin position="184"/>
        <end position="334"/>
    </location>
</feature>
<dbReference type="InterPro" id="IPR022192">
    <property type="entry name" value="SUV3_C"/>
</dbReference>
<dbReference type="PANTHER" id="PTHR12131:SF1">
    <property type="entry name" value="ATP-DEPENDENT RNA HELICASE SUPV3L1, MITOCHONDRIAL-RELATED"/>
    <property type="match status" value="1"/>
</dbReference>
<dbReference type="Gene3D" id="1.20.58.1080">
    <property type="match status" value="1"/>
</dbReference>
<evidence type="ECO:0000313" key="7">
    <source>
        <dbReference type="Proteomes" id="UP001597106"/>
    </source>
</evidence>
<keyword evidence="1" id="KW-0547">Nucleotide-binding</keyword>